<protein>
    <submittedName>
        <fullName evidence="3">Phosphatase PAP2 family protein</fullName>
    </submittedName>
</protein>
<dbReference type="CDD" id="cd03392">
    <property type="entry name" value="PAP2_like_2"/>
    <property type="match status" value="1"/>
</dbReference>
<feature type="transmembrane region" description="Helical" evidence="1">
    <location>
        <begin position="7"/>
        <end position="33"/>
    </location>
</feature>
<feature type="transmembrane region" description="Helical" evidence="1">
    <location>
        <begin position="158"/>
        <end position="179"/>
    </location>
</feature>
<gene>
    <name evidence="3" type="ORF">HGA11_32155</name>
</gene>
<feature type="transmembrane region" description="Helical" evidence="1">
    <location>
        <begin position="53"/>
        <end position="82"/>
    </location>
</feature>
<dbReference type="PANTHER" id="PTHR14969:SF13">
    <property type="entry name" value="AT30094P"/>
    <property type="match status" value="1"/>
</dbReference>
<feature type="transmembrane region" description="Helical" evidence="1">
    <location>
        <begin position="131"/>
        <end position="151"/>
    </location>
</feature>
<dbReference type="PANTHER" id="PTHR14969">
    <property type="entry name" value="SPHINGOSINE-1-PHOSPHATE PHOSPHOHYDROLASE"/>
    <property type="match status" value="1"/>
</dbReference>
<proteinExistence type="predicted"/>
<dbReference type="SUPFAM" id="SSF48317">
    <property type="entry name" value="Acid phosphatase/Vanadium-dependent haloperoxidase"/>
    <property type="match status" value="1"/>
</dbReference>
<feature type="domain" description="Phosphatidic acid phosphatase type 2/haloperoxidase" evidence="2">
    <location>
        <begin position="89"/>
        <end position="200"/>
    </location>
</feature>
<accession>A0A7X6MX27</accession>
<dbReference type="EMBL" id="JAAXPJ010000022">
    <property type="protein sequence ID" value="NKZ15633.1"/>
    <property type="molecule type" value="Genomic_DNA"/>
</dbReference>
<dbReference type="SMART" id="SM00014">
    <property type="entry name" value="acidPPc"/>
    <property type="match status" value="1"/>
</dbReference>
<organism evidence="3 4">
    <name type="scientific">Mycolicibacterium septicum DSM 44393</name>
    <dbReference type="NCBI Taxonomy" id="1341646"/>
    <lineage>
        <taxon>Bacteria</taxon>
        <taxon>Bacillati</taxon>
        <taxon>Actinomycetota</taxon>
        <taxon>Actinomycetes</taxon>
        <taxon>Mycobacteriales</taxon>
        <taxon>Mycobacteriaceae</taxon>
        <taxon>Mycolicibacterium</taxon>
    </lineage>
</organism>
<evidence type="ECO:0000259" key="2">
    <source>
        <dbReference type="SMART" id="SM00014"/>
    </source>
</evidence>
<evidence type="ECO:0000313" key="3">
    <source>
        <dbReference type="EMBL" id="NKZ15633.1"/>
    </source>
</evidence>
<reference evidence="3 4" key="1">
    <citation type="submission" date="2020-04" db="EMBL/GenBank/DDBJ databases">
        <title>MicrobeNet Type strains.</title>
        <authorList>
            <person name="Nicholson A.C."/>
        </authorList>
    </citation>
    <scope>NUCLEOTIDE SEQUENCE [LARGE SCALE GENOMIC DNA]</scope>
    <source>
        <strain evidence="3 4">ATCC 700731</strain>
    </source>
</reference>
<keyword evidence="1" id="KW-0472">Membrane</keyword>
<dbReference type="Gene3D" id="1.20.144.10">
    <property type="entry name" value="Phosphatidic acid phosphatase type 2/haloperoxidase"/>
    <property type="match status" value="1"/>
</dbReference>
<dbReference type="RefSeq" id="WP_044515233.1">
    <property type="nucleotide sequence ID" value="NZ_HG322951.1"/>
</dbReference>
<evidence type="ECO:0000313" key="4">
    <source>
        <dbReference type="Proteomes" id="UP000518188"/>
    </source>
</evidence>
<dbReference type="InterPro" id="IPR000326">
    <property type="entry name" value="PAP2/HPO"/>
</dbReference>
<feature type="transmembrane region" description="Helical" evidence="1">
    <location>
        <begin position="185"/>
        <end position="203"/>
    </location>
</feature>
<dbReference type="AlphaFoldDB" id="A0A7X6MX27"/>
<dbReference type="Proteomes" id="UP000518188">
    <property type="component" value="Unassembled WGS sequence"/>
</dbReference>
<dbReference type="Pfam" id="PF01569">
    <property type="entry name" value="PAP2"/>
    <property type="match status" value="1"/>
</dbReference>
<feature type="transmembrane region" description="Helical" evidence="1">
    <location>
        <begin position="89"/>
        <end position="111"/>
    </location>
</feature>
<sequence>MKTRARWLIVSAVLAVAVYAALWIGYAMQWTWLADLDDAGLAGPYRYGAAHPAWVTAWDVFCTVLGPFAFRLLALVMIVVALMRRRPRIALFLVLTVELSAVTTELAKFLVDRPRPATALVHALSTSFPSGHALGVMVLVLALSALAWPTLRPRLRGWWVAAGVLVVVAIGVGRVVLNVHHPSDVVAGWALGYAWFVAVYLLYPPYPPYPAVTAPDETPAAPGNAR</sequence>
<comment type="caution">
    <text evidence="3">The sequence shown here is derived from an EMBL/GenBank/DDBJ whole genome shotgun (WGS) entry which is preliminary data.</text>
</comment>
<keyword evidence="1" id="KW-1133">Transmembrane helix</keyword>
<evidence type="ECO:0000256" key="1">
    <source>
        <dbReference type="SAM" id="Phobius"/>
    </source>
</evidence>
<name>A0A7X6MX27_9MYCO</name>
<keyword evidence="1" id="KW-0812">Transmembrane</keyword>
<dbReference type="InterPro" id="IPR036938">
    <property type="entry name" value="PAP2/HPO_sf"/>
</dbReference>